<proteinExistence type="predicted"/>
<feature type="compositionally biased region" description="Basic and acidic residues" evidence="1">
    <location>
        <begin position="52"/>
        <end position="61"/>
    </location>
</feature>
<organism evidence="2 3">
    <name type="scientific">Accumulibacter regalis</name>
    <dbReference type="NCBI Taxonomy" id="522306"/>
    <lineage>
        <taxon>Bacteria</taxon>
        <taxon>Pseudomonadati</taxon>
        <taxon>Pseudomonadota</taxon>
        <taxon>Betaproteobacteria</taxon>
        <taxon>Candidatus Accumulibacter</taxon>
    </lineage>
</organism>
<gene>
    <name evidence="2" type="ORF">AW11_04048</name>
</gene>
<evidence type="ECO:0000313" key="2">
    <source>
        <dbReference type="EMBL" id="EXI83986.1"/>
    </source>
</evidence>
<accession>A0A011P8X4</accession>
<evidence type="ECO:0000313" key="3">
    <source>
        <dbReference type="Proteomes" id="UP000022141"/>
    </source>
</evidence>
<feature type="region of interest" description="Disordered" evidence="1">
    <location>
        <begin position="19"/>
        <end position="61"/>
    </location>
</feature>
<keyword evidence="3" id="KW-1185">Reference proteome</keyword>
<comment type="caution">
    <text evidence="2">The sequence shown here is derived from an EMBL/GenBank/DDBJ whole genome shotgun (WGS) entry which is preliminary data.</text>
</comment>
<sequence length="61" mass="7028">MRNSQSTYPLRLPNSIKAEVVRRAKADGSAPRQGRRHELKPVRGDRCRRKAGGHEHRDVLR</sequence>
<protein>
    <submittedName>
        <fullName evidence="2">Uncharacterized protein</fullName>
    </submittedName>
</protein>
<dbReference type="Proteomes" id="UP000022141">
    <property type="component" value="Unassembled WGS sequence"/>
</dbReference>
<evidence type="ECO:0000256" key="1">
    <source>
        <dbReference type="SAM" id="MobiDB-lite"/>
    </source>
</evidence>
<reference evidence="2" key="1">
    <citation type="submission" date="2014-02" db="EMBL/GenBank/DDBJ databases">
        <title>Expanding our view of genomic diversity in Candidatus Accumulibacter clades.</title>
        <authorList>
            <person name="Skennerton C.T."/>
            <person name="Barr J.J."/>
            <person name="Slater F.R."/>
            <person name="Bond P.L."/>
            <person name="Tyson G.W."/>
        </authorList>
    </citation>
    <scope>NUCLEOTIDE SEQUENCE [LARGE SCALE GENOMIC DNA]</scope>
</reference>
<dbReference type="EMBL" id="JEMY01000077">
    <property type="protein sequence ID" value="EXI83986.1"/>
    <property type="molecule type" value="Genomic_DNA"/>
</dbReference>
<dbReference type="AlphaFoldDB" id="A0A011P8X4"/>
<name>A0A011P8X4_ACCRE</name>